<accession>A0A151GBK7</accession>
<dbReference type="AlphaFoldDB" id="A0A151GBK7"/>
<evidence type="ECO:0000313" key="2">
    <source>
        <dbReference type="Proteomes" id="UP000076580"/>
    </source>
</evidence>
<organism evidence="1 2">
    <name type="scientific">Drechmeria coniospora</name>
    <name type="common">Nematophagous fungus</name>
    <name type="synonym">Meria coniospora</name>
    <dbReference type="NCBI Taxonomy" id="98403"/>
    <lineage>
        <taxon>Eukaryota</taxon>
        <taxon>Fungi</taxon>
        <taxon>Dikarya</taxon>
        <taxon>Ascomycota</taxon>
        <taxon>Pezizomycotina</taxon>
        <taxon>Sordariomycetes</taxon>
        <taxon>Hypocreomycetidae</taxon>
        <taxon>Hypocreales</taxon>
        <taxon>Ophiocordycipitaceae</taxon>
        <taxon>Drechmeria</taxon>
    </lineage>
</organism>
<dbReference type="InParanoid" id="A0A151GBK7"/>
<comment type="caution">
    <text evidence="1">The sequence shown here is derived from an EMBL/GenBank/DDBJ whole genome shotgun (WGS) entry which is preliminary data.</text>
</comment>
<evidence type="ECO:0000313" key="1">
    <source>
        <dbReference type="EMBL" id="KYK54431.1"/>
    </source>
</evidence>
<dbReference type="GeneID" id="63719032"/>
<sequence length="161" mass="18013">MINENKALLRQLFEDVALDRQGELEFRCRLVHGAMVEIPITLDATFNEVESRSNKFLRGRKRVVPGRISAKSWSRSKSRRGENPDELFSGLGDRAATERTARCAGSCSLANDLMEEQQHALRAVVLVATGLVFARLVGCRSEVETCFVNWFLVADMLGLGR</sequence>
<dbReference type="EMBL" id="LAYC01000003">
    <property type="protein sequence ID" value="KYK54431.1"/>
    <property type="molecule type" value="Genomic_DNA"/>
</dbReference>
<dbReference type="Proteomes" id="UP000076580">
    <property type="component" value="Chromosome 03"/>
</dbReference>
<gene>
    <name evidence="1" type="ORF">DCS_06389</name>
</gene>
<dbReference type="RefSeq" id="XP_040653783.1">
    <property type="nucleotide sequence ID" value="XM_040803679.1"/>
</dbReference>
<protein>
    <submittedName>
        <fullName evidence="1">Uncharacterized protein</fullName>
    </submittedName>
</protein>
<name>A0A151GBK7_DRECN</name>
<proteinExistence type="predicted"/>
<reference evidence="1 2" key="1">
    <citation type="journal article" date="2016" name="Sci. Rep.">
        <title>Insights into Adaptations to a Near-Obligate Nematode Endoparasitic Lifestyle from the Finished Genome of Drechmeria coniospora.</title>
        <authorList>
            <person name="Zhang L."/>
            <person name="Zhou Z."/>
            <person name="Guo Q."/>
            <person name="Fokkens L."/>
            <person name="Miskei M."/>
            <person name="Pocsi I."/>
            <person name="Zhang W."/>
            <person name="Chen M."/>
            <person name="Wang L."/>
            <person name="Sun Y."/>
            <person name="Donzelli B.G."/>
            <person name="Gibson D.M."/>
            <person name="Nelson D.R."/>
            <person name="Luo J.G."/>
            <person name="Rep M."/>
            <person name="Liu H."/>
            <person name="Yang S."/>
            <person name="Wang J."/>
            <person name="Krasnoff S.B."/>
            <person name="Xu Y."/>
            <person name="Molnar I."/>
            <person name="Lin M."/>
        </authorList>
    </citation>
    <scope>NUCLEOTIDE SEQUENCE [LARGE SCALE GENOMIC DNA]</scope>
    <source>
        <strain evidence="1 2">ARSEF 6962</strain>
    </source>
</reference>
<keyword evidence="2" id="KW-1185">Reference proteome</keyword>